<dbReference type="CDD" id="cd19935">
    <property type="entry name" value="REC_OmpR_CusR-like"/>
    <property type="match status" value="1"/>
</dbReference>
<accession>A0ABZ2ILV5</accession>
<dbReference type="Pfam" id="PF00072">
    <property type="entry name" value="Response_reg"/>
    <property type="match status" value="1"/>
</dbReference>
<protein>
    <submittedName>
        <fullName evidence="10">Response regulator transcription factor</fullName>
    </submittedName>
</protein>
<dbReference type="PANTHER" id="PTHR48111">
    <property type="entry name" value="REGULATOR OF RPOS"/>
    <property type="match status" value="1"/>
</dbReference>
<dbReference type="RefSeq" id="WP_251966384.1">
    <property type="nucleotide sequence ID" value="NZ_CP146284.1"/>
</dbReference>
<evidence type="ECO:0000256" key="1">
    <source>
        <dbReference type="ARBA" id="ARBA00022553"/>
    </source>
</evidence>
<keyword evidence="5" id="KW-0804">Transcription</keyword>
<dbReference type="SUPFAM" id="SSF52172">
    <property type="entry name" value="CheY-like"/>
    <property type="match status" value="1"/>
</dbReference>
<name>A0ABZ2ILV5_9BACT</name>
<dbReference type="Gene3D" id="6.10.250.690">
    <property type="match status" value="1"/>
</dbReference>
<evidence type="ECO:0000256" key="7">
    <source>
        <dbReference type="PROSITE-ProRule" id="PRU01091"/>
    </source>
</evidence>
<keyword evidence="2" id="KW-0902">Two-component regulatory system</keyword>
<dbReference type="InterPro" id="IPR001867">
    <property type="entry name" value="OmpR/PhoB-type_DNA-bd"/>
</dbReference>
<proteinExistence type="predicted"/>
<dbReference type="InterPro" id="IPR001789">
    <property type="entry name" value="Sig_transdc_resp-reg_receiver"/>
</dbReference>
<reference evidence="10 11" key="1">
    <citation type="submission" date="2024-02" db="EMBL/GenBank/DDBJ databases">
        <title>Whole genome sequencing of Parabacteroides sp. AD58.</title>
        <authorList>
            <person name="Chaplin A.V."/>
            <person name="Pikina A.P."/>
            <person name="Sokolova S.R."/>
            <person name="Korostin D.O."/>
            <person name="Efimov B.A."/>
        </authorList>
    </citation>
    <scope>NUCLEOTIDE SEQUENCE [LARGE SCALE GENOMIC DNA]</scope>
    <source>
        <strain evidence="10 11">AD58</strain>
    </source>
</reference>
<keyword evidence="1 6" id="KW-0597">Phosphoprotein</keyword>
<dbReference type="SMART" id="SM00862">
    <property type="entry name" value="Trans_reg_C"/>
    <property type="match status" value="1"/>
</dbReference>
<dbReference type="SMART" id="SM00448">
    <property type="entry name" value="REC"/>
    <property type="match status" value="1"/>
</dbReference>
<keyword evidence="3" id="KW-0805">Transcription regulation</keyword>
<feature type="modified residue" description="4-aspartylphosphate" evidence="6">
    <location>
        <position position="52"/>
    </location>
</feature>
<feature type="domain" description="OmpR/PhoB-type" evidence="9">
    <location>
        <begin position="127"/>
        <end position="225"/>
    </location>
</feature>
<dbReference type="CDD" id="cd00383">
    <property type="entry name" value="trans_reg_C"/>
    <property type="match status" value="1"/>
</dbReference>
<evidence type="ECO:0000259" key="9">
    <source>
        <dbReference type="PROSITE" id="PS51755"/>
    </source>
</evidence>
<evidence type="ECO:0000256" key="6">
    <source>
        <dbReference type="PROSITE-ProRule" id="PRU00169"/>
    </source>
</evidence>
<dbReference type="Pfam" id="PF00486">
    <property type="entry name" value="Trans_reg_C"/>
    <property type="match status" value="1"/>
</dbReference>
<keyword evidence="11" id="KW-1185">Reference proteome</keyword>
<dbReference type="Proteomes" id="UP001320603">
    <property type="component" value="Chromosome"/>
</dbReference>
<dbReference type="InterPro" id="IPR039420">
    <property type="entry name" value="WalR-like"/>
</dbReference>
<dbReference type="PROSITE" id="PS50110">
    <property type="entry name" value="RESPONSE_REGULATORY"/>
    <property type="match status" value="1"/>
</dbReference>
<dbReference type="EMBL" id="CP146284">
    <property type="protein sequence ID" value="WWV66997.1"/>
    <property type="molecule type" value="Genomic_DNA"/>
</dbReference>
<feature type="DNA-binding region" description="OmpR/PhoB-type" evidence="7">
    <location>
        <begin position="127"/>
        <end position="225"/>
    </location>
</feature>
<dbReference type="PROSITE" id="PS51755">
    <property type="entry name" value="OMPR_PHOB"/>
    <property type="match status" value="1"/>
</dbReference>
<evidence type="ECO:0000256" key="2">
    <source>
        <dbReference type="ARBA" id="ARBA00023012"/>
    </source>
</evidence>
<evidence type="ECO:0000313" key="10">
    <source>
        <dbReference type="EMBL" id="WWV66997.1"/>
    </source>
</evidence>
<gene>
    <name evidence="10" type="ORF">NEE14_003125</name>
</gene>
<dbReference type="Gene3D" id="1.10.10.10">
    <property type="entry name" value="Winged helix-like DNA-binding domain superfamily/Winged helix DNA-binding domain"/>
    <property type="match status" value="1"/>
</dbReference>
<evidence type="ECO:0000256" key="4">
    <source>
        <dbReference type="ARBA" id="ARBA00023125"/>
    </source>
</evidence>
<dbReference type="PANTHER" id="PTHR48111:SF22">
    <property type="entry name" value="REGULATOR OF RPOS"/>
    <property type="match status" value="1"/>
</dbReference>
<sequence length="225" mass="25469">MAKILVAEDEINIASFIKRGLEEFGYTVVTASNGEEAWGMICQESFDLLMLDIIMPQMDGLQLCQLFRQKFGYVTPILMVTALGTTDDIVAGLDAGADDYISKPFSFAELQARLRALLRRREPHPSAAILECADLQLNTATRRAYRNGQPIDLTVKECRLLEFFMHNQGSALSRMQLLREVWDKNFDTNTNIVDVYVNYLRSKIDKGFDKKLIHTVVGVGYMMEA</sequence>
<dbReference type="InterPro" id="IPR011006">
    <property type="entry name" value="CheY-like_superfamily"/>
</dbReference>
<evidence type="ECO:0000313" key="11">
    <source>
        <dbReference type="Proteomes" id="UP001320603"/>
    </source>
</evidence>
<organism evidence="10 11">
    <name type="scientific">Parabacteroides absconsus</name>
    <dbReference type="NCBI Taxonomy" id="2951805"/>
    <lineage>
        <taxon>Bacteria</taxon>
        <taxon>Pseudomonadati</taxon>
        <taxon>Bacteroidota</taxon>
        <taxon>Bacteroidia</taxon>
        <taxon>Bacteroidales</taxon>
        <taxon>Tannerellaceae</taxon>
        <taxon>Parabacteroides</taxon>
    </lineage>
</organism>
<dbReference type="Gene3D" id="3.40.50.2300">
    <property type="match status" value="1"/>
</dbReference>
<evidence type="ECO:0000259" key="8">
    <source>
        <dbReference type="PROSITE" id="PS50110"/>
    </source>
</evidence>
<dbReference type="InterPro" id="IPR036388">
    <property type="entry name" value="WH-like_DNA-bd_sf"/>
</dbReference>
<keyword evidence="4 7" id="KW-0238">DNA-binding</keyword>
<feature type="domain" description="Response regulatory" evidence="8">
    <location>
        <begin position="3"/>
        <end position="118"/>
    </location>
</feature>
<evidence type="ECO:0000256" key="3">
    <source>
        <dbReference type="ARBA" id="ARBA00023015"/>
    </source>
</evidence>
<evidence type="ECO:0000256" key="5">
    <source>
        <dbReference type="ARBA" id="ARBA00023163"/>
    </source>
</evidence>